<dbReference type="SUPFAM" id="SSF52788">
    <property type="entry name" value="Phosphotyrosine protein phosphatases I"/>
    <property type="match status" value="1"/>
</dbReference>
<dbReference type="GO" id="GO:0004725">
    <property type="term" value="F:protein tyrosine phosphatase activity"/>
    <property type="evidence" value="ECO:0007669"/>
    <property type="project" value="TreeGrafter"/>
</dbReference>
<organism evidence="2">
    <name type="scientific">uncultured marine bacterium Ant4D3</name>
    <dbReference type="NCBI Taxonomy" id="360423"/>
    <lineage>
        <taxon>Bacteria</taxon>
        <taxon>environmental samples</taxon>
    </lineage>
</organism>
<sequence>MGPAAQYRNHNNGSTYNKVTMLPYESLLSLLKVIMMPIKTHKLLLICTGNTCRSQMAHAMSHQWALLHGLNLEIESRGIRAKAGDPTTEEAILVLGAADIHWQGTSQPLTAADLQWADDLWGMTQEHLDFVTQLGADLNPDSLPCCRLLAGVHELVDPLNCGLAAYEQLFSSLQELLPKRLAAIQTPSEA</sequence>
<dbReference type="PANTHER" id="PTHR11717:SF31">
    <property type="entry name" value="LOW MOLECULAR WEIGHT PROTEIN-TYROSINE-PHOSPHATASE ETP-RELATED"/>
    <property type="match status" value="1"/>
</dbReference>
<dbReference type="EMBL" id="DQ295237">
    <property type="protein sequence ID" value="ABC25216.1"/>
    <property type="molecule type" value="Genomic_DNA"/>
</dbReference>
<proteinExistence type="predicted"/>
<dbReference type="Gene3D" id="3.40.50.2300">
    <property type="match status" value="1"/>
</dbReference>
<accession>Q2PYL1</accession>
<dbReference type="InterPro" id="IPR050438">
    <property type="entry name" value="LMW_PTPase"/>
</dbReference>
<reference evidence="2" key="1">
    <citation type="journal article" date="2006" name="Appl. Environ. Microbiol.">
        <title>Comparative genomics of DNA fragments from six Antarctic marine planktonic bacteria.</title>
        <authorList>
            <person name="Grzymski J.J."/>
            <person name="Carter B.J."/>
            <person name="DeLong E.F."/>
            <person name="Feldman R.A."/>
            <person name="Ghadiri A."/>
            <person name="Murray A.E."/>
        </authorList>
    </citation>
    <scope>NUCLEOTIDE SEQUENCE</scope>
</reference>
<dbReference type="SMART" id="SM00226">
    <property type="entry name" value="LMWPc"/>
    <property type="match status" value="1"/>
</dbReference>
<protein>
    <submittedName>
        <fullName evidence="2">Phosphatase-like protein lmo2540</fullName>
    </submittedName>
</protein>
<evidence type="ECO:0000313" key="2">
    <source>
        <dbReference type="EMBL" id="ABC25216.1"/>
    </source>
</evidence>
<dbReference type="AlphaFoldDB" id="Q2PYL1"/>
<dbReference type="Pfam" id="PF01451">
    <property type="entry name" value="LMWPc"/>
    <property type="match status" value="1"/>
</dbReference>
<dbReference type="PANTHER" id="PTHR11717">
    <property type="entry name" value="LOW MOLECULAR WEIGHT PROTEIN TYROSINE PHOSPHATASE"/>
    <property type="match status" value="1"/>
</dbReference>
<dbReference type="InterPro" id="IPR036196">
    <property type="entry name" value="Ptyr_pPase_sf"/>
</dbReference>
<evidence type="ECO:0000259" key="1">
    <source>
        <dbReference type="SMART" id="SM00226"/>
    </source>
</evidence>
<dbReference type="InterPro" id="IPR023485">
    <property type="entry name" value="Ptyr_pPase"/>
</dbReference>
<name>Q2PYL1_9BACT</name>
<feature type="domain" description="Phosphotyrosine protein phosphatase I" evidence="1">
    <location>
        <begin position="41"/>
        <end position="183"/>
    </location>
</feature>